<name>A0A811Z3C2_NYCPR</name>
<evidence type="ECO:0000313" key="2">
    <source>
        <dbReference type="EMBL" id="CAD7684148.1"/>
    </source>
</evidence>
<evidence type="ECO:0000256" key="1">
    <source>
        <dbReference type="SAM" id="MobiDB-lite"/>
    </source>
</evidence>
<feature type="compositionally biased region" description="Polar residues" evidence="1">
    <location>
        <begin position="330"/>
        <end position="348"/>
    </location>
</feature>
<feature type="region of interest" description="Disordered" evidence="1">
    <location>
        <begin position="324"/>
        <end position="348"/>
    </location>
</feature>
<keyword evidence="3" id="KW-1185">Reference proteome</keyword>
<organism evidence="2 3">
    <name type="scientific">Nyctereutes procyonoides</name>
    <name type="common">Raccoon dog</name>
    <name type="synonym">Canis procyonoides</name>
    <dbReference type="NCBI Taxonomy" id="34880"/>
    <lineage>
        <taxon>Eukaryota</taxon>
        <taxon>Metazoa</taxon>
        <taxon>Chordata</taxon>
        <taxon>Craniata</taxon>
        <taxon>Vertebrata</taxon>
        <taxon>Euteleostomi</taxon>
        <taxon>Mammalia</taxon>
        <taxon>Eutheria</taxon>
        <taxon>Laurasiatheria</taxon>
        <taxon>Carnivora</taxon>
        <taxon>Caniformia</taxon>
        <taxon>Canidae</taxon>
        <taxon>Nyctereutes</taxon>
    </lineage>
</organism>
<feature type="compositionally biased region" description="Basic residues" evidence="1">
    <location>
        <begin position="201"/>
        <end position="216"/>
    </location>
</feature>
<evidence type="ECO:0000313" key="3">
    <source>
        <dbReference type="Proteomes" id="UP000645828"/>
    </source>
</evidence>
<reference evidence="2" key="1">
    <citation type="submission" date="2020-12" db="EMBL/GenBank/DDBJ databases">
        <authorList>
            <consortium name="Molecular Ecology Group"/>
        </authorList>
    </citation>
    <scope>NUCLEOTIDE SEQUENCE</scope>
    <source>
        <strain evidence="2">TBG_1078</strain>
    </source>
</reference>
<comment type="caution">
    <text evidence="2">The sequence shown here is derived from an EMBL/GenBank/DDBJ whole genome shotgun (WGS) entry which is preliminary data.</text>
</comment>
<feature type="compositionally biased region" description="Polar residues" evidence="1">
    <location>
        <begin position="272"/>
        <end position="289"/>
    </location>
</feature>
<feature type="region of interest" description="Disordered" evidence="1">
    <location>
        <begin position="264"/>
        <end position="293"/>
    </location>
</feature>
<dbReference type="Proteomes" id="UP000645828">
    <property type="component" value="Unassembled WGS sequence"/>
</dbReference>
<accession>A0A811Z3C2</accession>
<sequence>MHGSPSRGRGAVQLPGPAPRSHCFPDMRIMDVCPDWSPTASCSSAPGPQVTPAQGLNRGAGAPDPGQLFRDVGLRTGPTLPPWWGGGAGGRAVQAPRPGEPVPDGGSAVARSGTGRTSAHHGALQTTPCPAEAPLLHGARLSSEPQCGERLSRKPSRLCDATPGKQGLDFTPSVAAEAVEQPLDARSTAQPQEERLGQRTGIRKPRCRHRTNRPHRPPWAPRPPSSHCSRGRRCPPGTSTERPELSLRALGLCGTSYGSASAFQGNHGYPRESTTTGGSWRNEVTNGRSPSRGILHSHPGAALLLLLLLLGRVRRGPRGVWMPGARCPGANTQDGPRESQSLPNTFAP</sequence>
<protein>
    <submittedName>
        <fullName evidence="2">(raccoon dog) hypothetical protein</fullName>
    </submittedName>
</protein>
<proteinExistence type="predicted"/>
<dbReference type="EMBL" id="CAJHUB010000757">
    <property type="protein sequence ID" value="CAD7684148.1"/>
    <property type="molecule type" value="Genomic_DNA"/>
</dbReference>
<dbReference type="AlphaFoldDB" id="A0A811Z3C2"/>
<feature type="compositionally biased region" description="Polar residues" evidence="1">
    <location>
        <begin position="38"/>
        <end position="54"/>
    </location>
</feature>
<gene>
    <name evidence="2" type="ORF">NYPRO_LOCUS16941</name>
</gene>
<feature type="region of interest" description="Disordered" evidence="1">
    <location>
        <begin position="142"/>
        <end position="243"/>
    </location>
</feature>
<feature type="region of interest" description="Disordered" evidence="1">
    <location>
        <begin position="38"/>
        <end position="130"/>
    </location>
</feature>